<dbReference type="Proteomes" id="UP000283383">
    <property type="component" value="Unassembled WGS sequence"/>
</dbReference>
<evidence type="ECO:0000313" key="2">
    <source>
        <dbReference type="Proteomes" id="UP000283383"/>
    </source>
</evidence>
<dbReference type="AlphaFoldDB" id="A0A420H9D0"/>
<dbReference type="EMBL" id="MCBQ01021326">
    <property type="protein sequence ID" value="RKF54037.1"/>
    <property type="molecule type" value="Genomic_DNA"/>
</dbReference>
<reference evidence="1 2" key="1">
    <citation type="journal article" date="2018" name="BMC Genomics">
        <title>Comparative genome analyses reveal sequence features reflecting distinct modes of host-adaptation between dicot and monocot powdery mildew.</title>
        <authorList>
            <person name="Wu Y."/>
            <person name="Ma X."/>
            <person name="Pan Z."/>
            <person name="Kale S.D."/>
            <person name="Song Y."/>
            <person name="King H."/>
            <person name="Zhang Q."/>
            <person name="Presley C."/>
            <person name="Deng X."/>
            <person name="Wei C.I."/>
            <person name="Xiao S."/>
        </authorList>
    </citation>
    <scope>NUCLEOTIDE SEQUENCE [LARGE SCALE GENOMIC DNA]</scope>
    <source>
        <strain evidence="1">UMSG3</strain>
    </source>
</reference>
<proteinExistence type="predicted"/>
<sequence length="100" mass="11561">MTSKDGTEGYQELLDARMIENSYSTSDRQVIDVFKTSHIARNRCAEFNTSPVILKDNFAFTNYNSVDISFEIYMSTISNNNEILRLRQSIPMMNDMIMTD</sequence>
<protein>
    <submittedName>
        <fullName evidence="1">Uncharacterized protein</fullName>
    </submittedName>
</protein>
<comment type="caution">
    <text evidence="1">The sequence shown here is derived from an EMBL/GenBank/DDBJ whole genome shotgun (WGS) entry which is preliminary data.</text>
</comment>
<name>A0A420H9D0_9PEZI</name>
<keyword evidence="2" id="KW-1185">Reference proteome</keyword>
<gene>
    <name evidence="1" type="ORF">GcM3_213036</name>
</gene>
<accession>A0A420H9D0</accession>
<organism evidence="1 2">
    <name type="scientific">Golovinomyces cichoracearum</name>
    <dbReference type="NCBI Taxonomy" id="62708"/>
    <lineage>
        <taxon>Eukaryota</taxon>
        <taxon>Fungi</taxon>
        <taxon>Dikarya</taxon>
        <taxon>Ascomycota</taxon>
        <taxon>Pezizomycotina</taxon>
        <taxon>Leotiomycetes</taxon>
        <taxon>Erysiphales</taxon>
        <taxon>Erysiphaceae</taxon>
        <taxon>Golovinomyces</taxon>
    </lineage>
</organism>
<evidence type="ECO:0000313" key="1">
    <source>
        <dbReference type="EMBL" id="RKF54037.1"/>
    </source>
</evidence>